<evidence type="ECO:0000313" key="2">
    <source>
        <dbReference type="EMBL" id="QJR09216.1"/>
    </source>
</evidence>
<evidence type="ECO:0000256" key="1">
    <source>
        <dbReference type="SAM" id="SignalP"/>
    </source>
</evidence>
<evidence type="ECO:0000313" key="3">
    <source>
        <dbReference type="Proteomes" id="UP000501534"/>
    </source>
</evidence>
<feature type="chain" id="PRO_5026771776" evidence="1">
    <location>
        <begin position="20"/>
        <end position="332"/>
    </location>
</feature>
<gene>
    <name evidence="2" type="ORF">DSM104443_00253</name>
</gene>
<protein>
    <submittedName>
        <fullName evidence="2">Uncharacterized protein</fullName>
    </submittedName>
</protein>
<sequence length="332" mass="36092">MRNYLTVLLLAIAATPAAADFRYSATRLQLYLPAPTWAVTLPREDWFIAQQRLKPDDSGVYFLGSSPARGVNVSVIVQQSAECDSGPTCRAKWKSNAAEGLAKATAVRESERNGFSVIEFQLDKPEGLDVVQANAWGHAYKEGHWIDVHLSKVGKTRPDPKELLAVLDAITITPKALDGTRIYAVPGSKSYAFDVPMAWRDAMGGDKLPTVIFKPGTGKGFEALVTLIPPRTPDAPVPTREEALGHAKRAAASVLETAVEKKIEPREVKGKDAWGYTFDATDRAPGEGFKFMRQGFVVTGNQMLFFTVLYGPGEERSAEAATQMALSARPAP</sequence>
<keyword evidence="3" id="KW-1185">Reference proteome</keyword>
<dbReference type="AlphaFoldDB" id="A0A6M4GQ78"/>
<reference evidence="2 3" key="1">
    <citation type="submission" date="2020-04" db="EMBL/GenBank/DDBJ databases">
        <title>Usitatibacter rugosus gen. nov., sp. nov. and Usitatibacter palustris sp. nov., novel members of Usitatibacteraceae fam. nov. within the order Nitrosomonadales isolated from soil.</title>
        <authorList>
            <person name="Huber K.J."/>
            <person name="Neumann-Schaal M."/>
            <person name="Geppert A."/>
            <person name="Luckner M."/>
            <person name="Wanner G."/>
            <person name="Overmann J."/>
        </authorList>
    </citation>
    <scope>NUCLEOTIDE SEQUENCE [LARGE SCALE GENOMIC DNA]</scope>
    <source>
        <strain evidence="2 3">0125_3</strain>
    </source>
</reference>
<dbReference type="Proteomes" id="UP000501534">
    <property type="component" value="Chromosome"/>
</dbReference>
<organism evidence="2 3">
    <name type="scientific">Usitatibacter rugosus</name>
    <dbReference type="NCBI Taxonomy" id="2732067"/>
    <lineage>
        <taxon>Bacteria</taxon>
        <taxon>Pseudomonadati</taxon>
        <taxon>Pseudomonadota</taxon>
        <taxon>Betaproteobacteria</taxon>
        <taxon>Nitrosomonadales</taxon>
        <taxon>Usitatibacteraceae</taxon>
        <taxon>Usitatibacter</taxon>
    </lineage>
</organism>
<keyword evidence="1" id="KW-0732">Signal</keyword>
<dbReference type="RefSeq" id="WP_171088906.1">
    <property type="nucleotide sequence ID" value="NZ_CP053069.1"/>
</dbReference>
<proteinExistence type="predicted"/>
<dbReference type="EMBL" id="CP053069">
    <property type="protein sequence ID" value="QJR09216.1"/>
    <property type="molecule type" value="Genomic_DNA"/>
</dbReference>
<accession>A0A6M4GQ78</accession>
<feature type="signal peptide" evidence="1">
    <location>
        <begin position="1"/>
        <end position="19"/>
    </location>
</feature>
<name>A0A6M4GQ78_9PROT</name>
<dbReference type="KEGG" id="uru:DSM104443_00253"/>